<reference evidence="1 2" key="1">
    <citation type="submission" date="2024-09" db="EMBL/GenBank/DDBJ databases">
        <authorList>
            <person name="Sun Q."/>
            <person name="Mori K."/>
        </authorList>
    </citation>
    <scope>NUCLEOTIDE SEQUENCE [LARGE SCALE GENOMIC DNA]</scope>
    <source>
        <strain evidence="1 2">KCTC 23076</strain>
    </source>
</reference>
<name>A0ABV6RML7_9GAMM</name>
<sequence length="318" mass="33770">MDGHSGASAIGGGRITWDALPAEVRAGIEGRIGSRVTKAVSAETGFSPGLASVVTTEGGDRVFIKAVSYAANPDSPGLHRREAEVTAALPPGLGPRLQWWFDDGKWVALALDPVHGRHPGSPWTADDVALVLDALDRMSRVAAPPILEPCGPDLAAMFTGWSAIASDPLRAHDVPAWARPHLGTLRQREGEAVRSACEGGSIVHLDIRTDNLLIGPDGRVTLLDWPHARVGQGWLDLVFFLPTVEMHGYGSAAAEMFAAHPATAVADPDAVLTIVAGWAGWLQWMSGLPAPPGIPHLRAFQQAQAAPTLRWLRRLLEG</sequence>
<evidence type="ECO:0008006" key="3">
    <source>
        <dbReference type="Google" id="ProtNLM"/>
    </source>
</evidence>
<evidence type="ECO:0000313" key="1">
    <source>
        <dbReference type="EMBL" id="MFC0678046.1"/>
    </source>
</evidence>
<keyword evidence="2" id="KW-1185">Reference proteome</keyword>
<evidence type="ECO:0000313" key="2">
    <source>
        <dbReference type="Proteomes" id="UP001589896"/>
    </source>
</evidence>
<dbReference type="RefSeq" id="WP_386667556.1">
    <property type="nucleotide sequence ID" value="NZ_JBHLTG010000002.1"/>
</dbReference>
<dbReference type="Proteomes" id="UP001589896">
    <property type="component" value="Unassembled WGS sequence"/>
</dbReference>
<gene>
    <name evidence="1" type="ORF">ACFFGH_09345</name>
</gene>
<dbReference type="Gene3D" id="3.90.1200.10">
    <property type="match status" value="1"/>
</dbReference>
<protein>
    <recommendedName>
        <fullName evidence="3">Aminoglycoside phosphotransferase domain-containing protein</fullName>
    </recommendedName>
</protein>
<accession>A0ABV6RML7</accession>
<proteinExistence type="predicted"/>
<dbReference type="SUPFAM" id="SSF56112">
    <property type="entry name" value="Protein kinase-like (PK-like)"/>
    <property type="match status" value="1"/>
</dbReference>
<organism evidence="1 2">
    <name type="scientific">Lysobacter korlensis</name>
    <dbReference type="NCBI Taxonomy" id="553636"/>
    <lineage>
        <taxon>Bacteria</taxon>
        <taxon>Pseudomonadati</taxon>
        <taxon>Pseudomonadota</taxon>
        <taxon>Gammaproteobacteria</taxon>
        <taxon>Lysobacterales</taxon>
        <taxon>Lysobacteraceae</taxon>
        <taxon>Lysobacter</taxon>
    </lineage>
</organism>
<dbReference type="InterPro" id="IPR011009">
    <property type="entry name" value="Kinase-like_dom_sf"/>
</dbReference>
<dbReference type="EMBL" id="JBHLTG010000002">
    <property type="protein sequence ID" value="MFC0678046.1"/>
    <property type="molecule type" value="Genomic_DNA"/>
</dbReference>
<comment type="caution">
    <text evidence="1">The sequence shown here is derived from an EMBL/GenBank/DDBJ whole genome shotgun (WGS) entry which is preliminary data.</text>
</comment>